<organism evidence="1 2">
    <name type="scientific">Ochrobactrum quorumnocens</name>
    <dbReference type="NCBI Taxonomy" id="271865"/>
    <lineage>
        <taxon>Bacteria</taxon>
        <taxon>Pseudomonadati</taxon>
        <taxon>Pseudomonadota</taxon>
        <taxon>Alphaproteobacteria</taxon>
        <taxon>Hyphomicrobiales</taxon>
        <taxon>Brucellaceae</taxon>
        <taxon>Brucella/Ochrobactrum group</taxon>
        <taxon>Ochrobactrum</taxon>
    </lineage>
</organism>
<name>A0A5N1JPC4_9HYPH</name>
<dbReference type="EMBL" id="VYXQ01000030">
    <property type="protein sequence ID" value="KAA9356142.1"/>
    <property type="molecule type" value="Genomic_DNA"/>
</dbReference>
<accession>A0A5N1JPC4</accession>
<sequence>MTPTEQLHQQMIFNLVARVEAAEKLACAALAILCELRGTAASEVQLSLDQLFAQFAQHASSSAQGETPLHIATWLKSREQEHLAMDRQKINAQIANFAFFPKAAGKTQ</sequence>
<evidence type="ECO:0000313" key="1">
    <source>
        <dbReference type="EMBL" id="KAA9356142.1"/>
    </source>
</evidence>
<dbReference type="RefSeq" id="WP_151095693.1">
    <property type="nucleotide sequence ID" value="NZ_JBLZNM010000025.1"/>
</dbReference>
<dbReference type="AlphaFoldDB" id="A0A5N1JPC4"/>
<reference evidence="1 2" key="1">
    <citation type="submission" date="2019-09" db="EMBL/GenBank/DDBJ databases">
        <title>Biological control of the noxious weed angled onion (Allium triquetrum) thwarted by endophytic bacteria in Victoria, Australia.</title>
        <authorList>
            <person name="Tehranchian P."/>
            <person name="Adair R.J."/>
            <person name="Van T.H."/>
            <person name="Morrison P.D."/>
            <person name="Williams H."/>
            <person name="Lawrie A.C."/>
        </authorList>
    </citation>
    <scope>NUCLEOTIDE SEQUENCE [LARGE SCALE GENOMIC DNA]</scope>
    <source>
        <strain evidence="1 2">RPTAtOch1</strain>
    </source>
</reference>
<comment type="caution">
    <text evidence="1">The sequence shown here is derived from an EMBL/GenBank/DDBJ whole genome shotgun (WGS) entry which is preliminary data.</text>
</comment>
<protein>
    <submittedName>
        <fullName evidence="1">Uncharacterized protein</fullName>
    </submittedName>
</protein>
<gene>
    <name evidence="1" type="ORF">F3W84_21800</name>
</gene>
<evidence type="ECO:0000313" key="2">
    <source>
        <dbReference type="Proteomes" id="UP000327108"/>
    </source>
</evidence>
<keyword evidence="2" id="KW-1185">Reference proteome</keyword>
<dbReference type="Proteomes" id="UP000327108">
    <property type="component" value="Unassembled WGS sequence"/>
</dbReference>
<proteinExistence type="predicted"/>